<gene>
    <name evidence="1" type="ORF">QAD02_022232</name>
</gene>
<organism evidence="1 2">
    <name type="scientific">Eretmocerus hayati</name>
    <dbReference type="NCBI Taxonomy" id="131215"/>
    <lineage>
        <taxon>Eukaryota</taxon>
        <taxon>Metazoa</taxon>
        <taxon>Ecdysozoa</taxon>
        <taxon>Arthropoda</taxon>
        <taxon>Hexapoda</taxon>
        <taxon>Insecta</taxon>
        <taxon>Pterygota</taxon>
        <taxon>Neoptera</taxon>
        <taxon>Endopterygota</taxon>
        <taxon>Hymenoptera</taxon>
        <taxon>Apocrita</taxon>
        <taxon>Proctotrupomorpha</taxon>
        <taxon>Chalcidoidea</taxon>
        <taxon>Aphelinidae</taxon>
        <taxon>Aphelininae</taxon>
        <taxon>Eretmocerus</taxon>
    </lineage>
</organism>
<sequence length="145" mass="14737">MMKKLSTGQGGGAEQETPVPGPGVTSGTVSAGGPLGSGGTHGQPGDVHGLPPDRLARGSSFRRTARQVRLPAVTQQWSLPACALPGSGTDVRCTGAGGNSWTVALRRATRAIATPSEQHPVAVVAEDSSFRENGLAASSRGKWIL</sequence>
<dbReference type="Proteomes" id="UP001239111">
    <property type="component" value="Chromosome 1"/>
</dbReference>
<comment type="caution">
    <text evidence="1">The sequence shown here is derived from an EMBL/GenBank/DDBJ whole genome shotgun (WGS) entry which is preliminary data.</text>
</comment>
<reference evidence="1" key="1">
    <citation type="submission" date="2023-04" db="EMBL/GenBank/DDBJ databases">
        <title>A chromosome-level genome assembly of the parasitoid wasp Eretmocerus hayati.</title>
        <authorList>
            <person name="Zhong Y."/>
            <person name="Liu S."/>
            <person name="Liu Y."/>
        </authorList>
    </citation>
    <scope>NUCLEOTIDE SEQUENCE</scope>
    <source>
        <strain evidence="1">ZJU_SS_LIU_2023</strain>
    </source>
</reference>
<name>A0ACC2PSH1_9HYME</name>
<protein>
    <submittedName>
        <fullName evidence="1">Uncharacterized protein</fullName>
    </submittedName>
</protein>
<accession>A0ACC2PSH1</accession>
<evidence type="ECO:0000313" key="2">
    <source>
        <dbReference type="Proteomes" id="UP001239111"/>
    </source>
</evidence>
<proteinExistence type="predicted"/>
<evidence type="ECO:0000313" key="1">
    <source>
        <dbReference type="EMBL" id="KAJ8686438.1"/>
    </source>
</evidence>
<dbReference type="EMBL" id="CM056741">
    <property type="protein sequence ID" value="KAJ8686438.1"/>
    <property type="molecule type" value="Genomic_DNA"/>
</dbReference>
<keyword evidence="2" id="KW-1185">Reference proteome</keyword>